<gene>
    <name evidence="2" type="ORF">Q6A48_00935</name>
</gene>
<feature type="transmembrane region" description="Helical" evidence="1">
    <location>
        <begin position="79"/>
        <end position="96"/>
    </location>
</feature>
<feature type="transmembrane region" description="Helical" evidence="1">
    <location>
        <begin position="129"/>
        <end position="147"/>
    </location>
</feature>
<feature type="transmembrane region" description="Helical" evidence="1">
    <location>
        <begin position="241"/>
        <end position="261"/>
    </location>
</feature>
<dbReference type="Proteomes" id="UP001228019">
    <property type="component" value="Unassembled WGS sequence"/>
</dbReference>
<keyword evidence="1" id="KW-0812">Transmembrane</keyword>
<reference evidence="2 3" key="1">
    <citation type="submission" date="2023-07" db="EMBL/GenBank/DDBJ databases">
        <title>Identification of four novel Pseudomonas species associated with bacterial leaf spot of cucurbits.</title>
        <authorList>
            <person name="Fullem K.R."/>
        </authorList>
    </citation>
    <scope>NUCLEOTIDE SEQUENCE [LARGE SCALE GENOMIC DNA]</scope>
    <source>
        <strain evidence="2 3">K18</strain>
    </source>
</reference>
<name>A0ABT9BSB0_9PSED</name>
<protein>
    <submittedName>
        <fullName evidence="2">Uncharacterized protein</fullName>
    </submittedName>
</protein>
<dbReference type="RefSeq" id="WP_304551218.1">
    <property type="nucleotide sequence ID" value="NZ_JAUQOP010000001.1"/>
</dbReference>
<feature type="transmembrane region" description="Helical" evidence="1">
    <location>
        <begin position="346"/>
        <end position="362"/>
    </location>
</feature>
<comment type="caution">
    <text evidence="2">The sequence shown here is derived from an EMBL/GenBank/DDBJ whole genome shotgun (WGS) entry which is preliminary data.</text>
</comment>
<keyword evidence="1" id="KW-0472">Membrane</keyword>
<evidence type="ECO:0000313" key="3">
    <source>
        <dbReference type="Proteomes" id="UP001228019"/>
    </source>
</evidence>
<feature type="transmembrane region" description="Helical" evidence="1">
    <location>
        <begin position="102"/>
        <end position="122"/>
    </location>
</feature>
<feature type="transmembrane region" description="Helical" evidence="1">
    <location>
        <begin position="16"/>
        <end position="36"/>
    </location>
</feature>
<organism evidence="2 3">
    <name type="scientific">Pseudomonas citrulli</name>
    <dbReference type="NCBI Taxonomy" id="3064347"/>
    <lineage>
        <taxon>Bacteria</taxon>
        <taxon>Pseudomonadati</taxon>
        <taxon>Pseudomonadota</taxon>
        <taxon>Gammaproteobacteria</taxon>
        <taxon>Pseudomonadales</taxon>
        <taxon>Pseudomonadaceae</taxon>
        <taxon>Pseudomonas</taxon>
    </lineage>
</organism>
<keyword evidence="3" id="KW-1185">Reference proteome</keyword>
<dbReference type="PANTHER" id="PTHR37422">
    <property type="entry name" value="TEICHURONIC ACID BIOSYNTHESIS PROTEIN TUAE"/>
    <property type="match status" value="1"/>
</dbReference>
<keyword evidence="1" id="KW-1133">Transmembrane helix</keyword>
<feature type="transmembrane region" description="Helical" evidence="1">
    <location>
        <begin position="312"/>
        <end position="334"/>
    </location>
</feature>
<evidence type="ECO:0000256" key="1">
    <source>
        <dbReference type="SAM" id="Phobius"/>
    </source>
</evidence>
<feature type="transmembrane region" description="Helical" evidence="1">
    <location>
        <begin position="196"/>
        <end position="229"/>
    </location>
</feature>
<accession>A0ABT9BSB0</accession>
<evidence type="ECO:0000313" key="2">
    <source>
        <dbReference type="EMBL" id="MDO7895445.1"/>
    </source>
</evidence>
<dbReference type="InterPro" id="IPR051533">
    <property type="entry name" value="WaaL-like"/>
</dbReference>
<dbReference type="PANTHER" id="PTHR37422:SF13">
    <property type="entry name" value="LIPOPOLYSACCHARIDE BIOSYNTHESIS PROTEIN PA4999-RELATED"/>
    <property type="match status" value="1"/>
</dbReference>
<dbReference type="EMBL" id="JAUQOP010000001">
    <property type="protein sequence ID" value="MDO7895445.1"/>
    <property type="molecule type" value="Genomic_DNA"/>
</dbReference>
<proteinExistence type="predicted"/>
<sequence>MLVPNRALHETGGTRLSSFLIALVALWFLVSAIYYVEFLFSGDILASRGDHLFHKMAKYLVVLSLSIALMLRSGCYLTIIIYGMGLFSVSIIYLIFPDSQWLIEALIVFLSMSGMALLLANCSEEQRHTLVGAILLGAFLAGIMSFYEMHYLVDLYTPYWAQTGTIRSISTLFNPNNFGLYMGAALILLAGYRASIALRVVFFVPIFYGFCMSGSRTAWVALVVVLGFYCLTEVRRVNLKLVAVFGAGFFLLFCGGIYFIAVGEFYAPERMLNFDSALIRFERYFEFVQSFDVTYFLPDSEGARLGLVSESAYFTLMNSMGLLGFACFLAFLVFIFKSRSSSEVDVSFKMVFVYYLVCALFENTLNSFPNNQMFFVSMGVFFVFRESKEKKKRG</sequence>